<keyword evidence="1" id="KW-0238">DNA-binding</keyword>
<dbReference type="SMART" id="SM00421">
    <property type="entry name" value="HTH_LUXR"/>
    <property type="match status" value="1"/>
</dbReference>
<accession>A0ABT5ISP9</accession>
<dbReference type="EMBL" id="JAQQLF010000001">
    <property type="protein sequence ID" value="MDC7715601.1"/>
    <property type="molecule type" value="Genomic_DNA"/>
</dbReference>
<dbReference type="PROSITE" id="PS00622">
    <property type="entry name" value="HTH_LUXR_1"/>
    <property type="match status" value="1"/>
</dbReference>
<dbReference type="PANTHER" id="PTHR43214:SF37">
    <property type="entry name" value="TRANSCRIPTIONAL REGULATORY PROTEIN YDFI"/>
    <property type="match status" value="1"/>
</dbReference>
<evidence type="ECO:0000313" key="4">
    <source>
        <dbReference type="Proteomes" id="UP001219956"/>
    </source>
</evidence>
<protein>
    <submittedName>
        <fullName evidence="3">Response regulator transcription factor</fullName>
    </submittedName>
</protein>
<dbReference type="InterPro" id="IPR039420">
    <property type="entry name" value="WalR-like"/>
</dbReference>
<dbReference type="SUPFAM" id="SSF46894">
    <property type="entry name" value="C-terminal effector domain of the bipartite response regulators"/>
    <property type="match status" value="1"/>
</dbReference>
<dbReference type="Proteomes" id="UP001219956">
    <property type="component" value="Unassembled WGS sequence"/>
</dbReference>
<dbReference type="InterPro" id="IPR000792">
    <property type="entry name" value="Tscrpt_reg_LuxR_C"/>
</dbReference>
<dbReference type="PROSITE" id="PS50043">
    <property type="entry name" value="HTH_LUXR_2"/>
    <property type="match status" value="1"/>
</dbReference>
<proteinExistence type="predicted"/>
<dbReference type="RefSeq" id="WP_272750100.1">
    <property type="nucleotide sequence ID" value="NZ_JAQQLF010000001.1"/>
</dbReference>
<dbReference type="Pfam" id="PF00196">
    <property type="entry name" value="GerE"/>
    <property type="match status" value="1"/>
</dbReference>
<gene>
    <name evidence="3" type="ORF">PQU95_00010</name>
</gene>
<organism evidence="3 4">
    <name type="scientific">Vogesella aquatica</name>
    <dbReference type="NCBI Taxonomy" id="2984206"/>
    <lineage>
        <taxon>Bacteria</taxon>
        <taxon>Pseudomonadati</taxon>
        <taxon>Pseudomonadota</taxon>
        <taxon>Betaproteobacteria</taxon>
        <taxon>Neisseriales</taxon>
        <taxon>Chromobacteriaceae</taxon>
        <taxon>Vogesella</taxon>
    </lineage>
</organism>
<feature type="domain" description="HTH luxR-type" evidence="2">
    <location>
        <begin position="140"/>
        <end position="203"/>
    </location>
</feature>
<dbReference type="InterPro" id="IPR016032">
    <property type="entry name" value="Sig_transdc_resp-reg_C-effctor"/>
</dbReference>
<dbReference type="PRINTS" id="PR00038">
    <property type="entry name" value="HTHLUXR"/>
</dbReference>
<sequence>MSDNMYTLLISSSISLQEHLAAALGSFIEVQPSLWDLPSNTRFRQGDLVWVDGENQDPDLIKRLCKGDFGSVRVIVLSSTPNDAAAVDWLGHGAAAYLHAFSAPETLRQTMAVVESGGLWVGVGLMQQLCARFGQMAKPQHDLMAQLTEREREVVQYLKMGNSNKLIAKEMDISERTVKAHLTAIFAKFDVSDRIQLLLKLAA</sequence>
<dbReference type="CDD" id="cd06170">
    <property type="entry name" value="LuxR_C_like"/>
    <property type="match status" value="1"/>
</dbReference>
<dbReference type="PANTHER" id="PTHR43214">
    <property type="entry name" value="TWO-COMPONENT RESPONSE REGULATOR"/>
    <property type="match status" value="1"/>
</dbReference>
<comment type="caution">
    <text evidence="3">The sequence shown here is derived from an EMBL/GenBank/DDBJ whole genome shotgun (WGS) entry which is preliminary data.</text>
</comment>
<dbReference type="Gene3D" id="3.40.50.2300">
    <property type="match status" value="1"/>
</dbReference>
<name>A0ABT5ISP9_9NEIS</name>
<keyword evidence="4" id="KW-1185">Reference proteome</keyword>
<evidence type="ECO:0000256" key="1">
    <source>
        <dbReference type="ARBA" id="ARBA00023125"/>
    </source>
</evidence>
<evidence type="ECO:0000259" key="2">
    <source>
        <dbReference type="PROSITE" id="PS50043"/>
    </source>
</evidence>
<reference evidence="3 4" key="1">
    <citation type="submission" date="2023-01" db="EMBL/GenBank/DDBJ databases">
        <title>Novel species of the genus Vogesella isolated from rivers.</title>
        <authorList>
            <person name="Lu H."/>
        </authorList>
    </citation>
    <scope>NUCLEOTIDE SEQUENCE [LARGE SCALE GENOMIC DNA]</scope>
    <source>
        <strain evidence="3 4">DC21W</strain>
    </source>
</reference>
<evidence type="ECO:0000313" key="3">
    <source>
        <dbReference type="EMBL" id="MDC7715601.1"/>
    </source>
</evidence>